<proteinExistence type="predicted"/>
<comment type="caution">
    <text evidence="1">The sequence shown here is derived from an EMBL/GenBank/DDBJ whole genome shotgun (WGS) entry which is preliminary data.</text>
</comment>
<dbReference type="EMBL" id="VSSQ01000107">
    <property type="protein sequence ID" value="MPL77484.1"/>
    <property type="molecule type" value="Genomic_DNA"/>
</dbReference>
<dbReference type="AlphaFoldDB" id="A0A644UEZ3"/>
<name>A0A644UEZ3_9ZZZZ</name>
<reference evidence="1" key="1">
    <citation type="submission" date="2019-08" db="EMBL/GenBank/DDBJ databases">
        <authorList>
            <person name="Kucharzyk K."/>
            <person name="Murdoch R.W."/>
            <person name="Higgins S."/>
            <person name="Loffler F."/>
        </authorList>
    </citation>
    <scope>NUCLEOTIDE SEQUENCE</scope>
</reference>
<protein>
    <submittedName>
        <fullName evidence="1">Uncharacterized protein</fullName>
    </submittedName>
</protein>
<gene>
    <name evidence="1" type="ORF">SDC9_23340</name>
</gene>
<organism evidence="1">
    <name type="scientific">bioreactor metagenome</name>
    <dbReference type="NCBI Taxonomy" id="1076179"/>
    <lineage>
        <taxon>unclassified sequences</taxon>
        <taxon>metagenomes</taxon>
        <taxon>ecological metagenomes</taxon>
    </lineage>
</organism>
<evidence type="ECO:0000313" key="1">
    <source>
        <dbReference type="EMBL" id="MPL77484.1"/>
    </source>
</evidence>
<sequence>MKIKSLIAVLAILFSVNLFAVPADKKPITIKQPNGKTLTFILQGDERINWATTLDEYSLLTNKNGNWVYAVLDKNGDMIPSDVLACNKEERSKDELLFLENVKPNLFFSKKQIDIRLNREKQEFDNQAKKAIQPEKDKKKKCCSWFRKKSKEVDSK</sequence>
<accession>A0A644UEZ3</accession>